<evidence type="ECO:0000256" key="2">
    <source>
        <dbReference type="ARBA" id="ARBA00022475"/>
    </source>
</evidence>
<dbReference type="InterPro" id="IPR051258">
    <property type="entry name" value="Diverse_Substrate_Transporter"/>
</dbReference>
<feature type="transmembrane region" description="Helical" evidence="7">
    <location>
        <begin position="220"/>
        <end position="240"/>
    </location>
</feature>
<feature type="domain" description="EamA" evidence="8">
    <location>
        <begin position="9"/>
        <end position="148"/>
    </location>
</feature>
<feature type="compositionally biased region" description="Basic and acidic residues" evidence="6">
    <location>
        <begin position="305"/>
        <end position="323"/>
    </location>
</feature>
<keyword evidence="10" id="KW-1185">Reference proteome</keyword>
<sequence length="360" mass="38095">MHAHDRKPIACALAAAILIGLSAPLAKLLLGEVEPITLASLLYIGSGLGVVCIAAAQAACGRDRRQTESALQKADLPWLFGMTLFGGVLAPVTLMFSLGMLHAATAAVLLNFEAVATTLLAALIFSEPVGRRIWAAMGCITAACLLLSWDPTAAFGLSLPALGILATCTLWALDNNFGQRLSGRDPLQAIAVKGLAAGIATLCIALLFGEHLPSPLTCTVAMLFGFISYGGLVSVLFLLALRGIGTARSGSLIAIAPLFGVVASLAVFADLPEMLFFAAAPVMAVGVWLLVSEDHVHSHCHPAEVHAHRHRHDDLHHDHEHAPGDPPVSADAEHAHVHRHAEVVHTHQHRPDIHHRHSHR</sequence>
<dbReference type="SUPFAM" id="SSF103481">
    <property type="entry name" value="Multidrug resistance efflux transporter EmrE"/>
    <property type="match status" value="2"/>
</dbReference>
<evidence type="ECO:0000256" key="1">
    <source>
        <dbReference type="ARBA" id="ARBA00004651"/>
    </source>
</evidence>
<dbReference type="Proteomes" id="UP001168338">
    <property type="component" value="Unassembled WGS sequence"/>
</dbReference>
<accession>A0ABT8M8L7</accession>
<evidence type="ECO:0000256" key="6">
    <source>
        <dbReference type="SAM" id="MobiDB-lite"/>
    </source>
</evidence>
<comment type="caution">
    <text evidence="9">The sequence shown here is derived from an EMBL/GenBank/DDBJ whole genome shotgun (WGS) entry which is preliminary data.</text>
</comment>
<evidence type="ECO:0000256" key="7">
    <source>
        <dbReference type="SAM" id="Phobius"/>
    </source>
</evidence>
<dbReference type="PANTHER" id="PTHR42920">
    <property type="entry name" value="OS03G0707200 PROTEIN-RELATED"/>
    <property type="match status" value="1"/>
</dbReference>
<keyword evidence="2" id="KW-1003">Cell membrane</keyword>
<dbReference type="PANTHER" id="PTHR42920:SF11">
    <property type="entry name" value="INNER MEMBRANE PROTEIN YTFF"/>
    <property type="match status" value="1"/>
</dbReference>
<dbReference type="InterPro" id="IPR037185">
    <property type="entry name" value="EmrE-like"/>
</dbReference>
<dbReference type="Pfam" id="PF00892">
    <property type="entry name" value="EamA"/>
    <property type="match status" value="2"/>
</dbReference>
<keyword evidence="3 7" id="KW-0812">Transmembrane</keyword>
<evidence type="ECO:0000256" key="3">
    <source>
        <dbReference type="ARBA" id="ARBA00022692"/>
    </source>
</evidence>
<gene>
    <name evidence="9" type="ORF">FGU65_05160</name>
</gene>
<evidence type="ECO:0000313" key="10">
    <source>
        <dbReference type="Proteomes" id="UP001168338"/>
    </source>
</evidence>
<keyword evidence="4 7" id="KW-1133">Transmembrane helix</keyword>
<feature type="domain" description="EamA" evidence="8">
    <location>
        <begin position="161"/>
        <end position="291"/>
    </location>
</feature>
<reference evidence="9" key="1">
    <citation type="submission" date="2019-05" db="EMBL/GenBank/DDBJ databases">
        <title>Methanoculleus sp. FWC-SCC1, a methanogenic archaeon isolated from deep marine cold seep.</title>
        <authorList>
            <person name="Chen Y.-W."/>
            <person name="Chen S.-C."/>
            <person name="Teng N.-H."/>
            <person name="Lai M.-C."/>
        </authorList>
    </citation>
    <scope>NUCLEOTIDE SEQUENCE</scope>
    <source>
        <strain evidence="9">FWC-SCC1</strain>
    </source>
</reference>
<feature type="transmembrane region" description="Helical" evidence="7">
    <location>
        <begin position="275"/>
        <end position="291"/>
    </location>
</feature>
<comment type="subcellular location">
    <subcellularLocation>
        <location evidence="1">Cell membrane</location>
        <topology evidence="1">Multi-pass membrane protein</topology>
    </subcellularLocation>
</comment>
<evidence type="ECO:0000259" key="8">
    <source>
        <dbReference type="Pfam" id="PF00892"/>
    </source>
</evidence>
<feature type="transmembrane region" description="Helical" evidence="7">
    <location>
        <begin position="104"/>
        <end position="125"/>
    </location>
</feature>
<keyword evidence="5 7" id="KW-0472">Membrane</keyword>
<feature type="transmembrane region" description="Helical" evidence="7">
    <location>
        <begin position="132"/>
        <end position="149"/>
    </location>
</feature>
<feature type="region of interest" description="Disordered" evidence="6">
    <location>
        <begin position="305"/>
        <end position="330"/>
    </location>
</feature>
<name>A0ABT8M8L7_9EURY</name>
<proteinExistence type="predicted"/>
<feature type="transmembrane region" description="Helical" evidence="7">
    <location>
        <begin position="252"/>
        <end position="269"/>
    </location>
</feature>
<organism evidence="9 10">
    <name type="scientific">Methanoculleus frigidifontis</name>
    <dbReference type="NCBI Taxonomy" id="2584085"/>
    <lineage>
        <taxon>Archaea</taxon>
        <taxon>Methanobacteriati</taxon>
        <taxon>Methanobacteriota</taxon>
        <taxon>Stenosarchaea group</taxon>
        <taxon>Methanomicrobia</taxon>
        <taxon>Methanomicrobiales</taxon>
        <taxon>Methanomicrobiaceae</taxon>
        <taxon>Methanoculleus</taxon>
    </lineage>
</organism>
<dbReference type="InterPro" id="IPR000620">
    <property type="entry name" value="EamA_dom"/>
</dbReference>
<feature type="transmembrane region" description="Helical" evidence="7">
    <location>
        <begin position="36"/>
        <end position="56"/>
    </location>
</feature>
<feature type="transmembrane region" description="Helical" evidence="7">
    <location>
        <begin position="155"/>
        <end position="174"/>
    </location>
</feature>
<protein>
    <submittedName>
        <fullName evidence="9">DMT family transporter</fullName>
    </submittedName>
</protein>
<dbReference type="RefSeq" id="WP_301663383.1">
    <property type="nucleotide sequence ID" value="NZ_VCYH01000003.1"/>
</dbReference>
<feature type="transmembrane region" description="Helical" evidence="7">
    <location>
        <begin position="76"/>
        <end position="98"/>
    </location>
</feature>
<evidence type="ECO:0000256" key="5">
    <source>
        <dbReference type="ARBA" id="ARBA00023136"/>
    </source>
</evidence>
<evidence type="ECO:0000256" key="4">
    <source>
        <dbReference type="ARBA" id="ARBA00022989"/>
    </source>
</evidence>
<feature type="transmembrane region" description="Helical" evidence="7">
    <location>
        <begin position="186"/>
        <end position="208"/>
    </location>
</feature>
<dbReference type="EMBL" id="VCYH01000003">
    <property type="protein sequence ID" value="MDN7024285.1"/>
    <property type="molecule type" value="Genomic_DNA"/>
</dbReference>
<evidence type="ECO:0000313" key="9">
    <source>
        <dbReference type="EMBL" id="MDN7024285.1"/>
    </source>
</evidence>